<evidence type="ECO:0000256" key="1">
    <source>
        <dbReference type="SAM" id="MobiDB-lite"/>
    </source>
</evidence>
<dbReference type="EMBL" id="LR796570">
    <property type="protein sequence ID" value="CAB4151544.1"/>
    <property type="molecule type" value="Genomic_DNA"/>
</dbReference>
<evidence type="ECO:0000313" key="7">
    <source>
        <dbReference type="EMBL" id="CAB5229419.1"/>
    </source>
</evidence>
<feature type="compositionally biased region" description="Basic and acidic residues" evidence="1">
    <location>
        <begin position="251"/>
        <end position="271"/>
    </location>
</feature>
<dbReference type="EMBL" id="LR796883">
    <property type="protein sequence ID" value="CAB4172573.1"/>
    <property type="molecule type" value="Genomic_DNA"/>
</dbReference>
<dbReference type="EMBL" id="LR797047">
    <property type="protein sequence ID" value="CAB4183542.1"/>
    <property type="molecule type" value="Genomic_DNA"/>
</dbReference>
<dbReference type="EMBL" id="LR798399">
    <property type="protein sequence ID" value="CAB5229419.1"/>
    <property type="molecule type" value="Genomic_DNA"/>
</dbReference>
<protein>
    <submittedName>
        <fullName evidence="5">Uncharacterized protein</fullName>
    </submittedName>
</protein>
<name>A0A6J5S279_9CAUD</name>
<evidence type="ECO:0000313" key="5">
    <source>
        <dbReference type="EMBL" id="CAB4202668.1"/>
    </source>
</evidence>
<feature type="region of interest" description="Disordered" evidence="1">
    <location>
        <begin position="251"/>
        <end position="284"/>
    </location>
</feature>
<evidence type="ECO:0000313" key="3">
    <source>
        <dbReference type="EMBL" id="CAB4172573.1"/>
    </source>
</evidence>
<gene>
    <name evidence="4" type="ORF">UFOVP1104_17</name>
    <name evidence="5" type="ORF">UFOVP1371_30</name>
    <name evidence="6" type="ORF">UFOVP1468_38</name>
    <name evidence="7" type="ORF">UFOVP1555_49</name>
    <name evidence="2" type="ORF">UFOVP596_21</name>
    <name evidence="3" type="ORF">UFOVP938_23</name>
</gene>
<sequence length="520" mass="56656">MAETKRVLGNTLKTAPRSGVAAFGLSSPVNIKRAEEEFAPMKRAVDEQVAAEALLQKGVIFSKGEEAKAQSALEQGKLQAEEKATKEFATTQRGLVEEAKKKEEKDPFPTFQPTQEDAMSYGQLGSMIATLGVMLGSGGKASAKVALGSMSGMMSGWQKGRKDLWEKEAKTFDKEMSRIKAIRDSITKDLEMGIKLASTDREASRAAYASAAHKAGANSIIAAQINRGQSEAALDSLKSAFKLNQEIDKERRAAAAKQTEREEAERRHREQVAATQANKPSRTANIQTVKDKDGKTSYIDINKIPTDASGKLILPEGVTLLEGKPGGQRRAASQETALRVLQQDIGNAVYNLEDLKNLSQSSGKLPGGSVAFAAKFTGDLSSMILRYAVNQSIDEGLQGSDALMLNLAFDIASAQSGGRGQLSDAKVRAIISQMPLEEQPESTKATKWAALMTRVNEANKTIPDDLKVQIPEETNKYFSGSRYKETSKKEEPHPNVTEEEHKNLKKGDSFWFNNVKHFKE</sequence>
<feature type="compositionally biased region" description="Polar residues" evidence="1">
    <location>
        <begin position="273"/>
        <end position="284"/>
    </location>
</feature>
<dbReference type="EMBL" id="LR797322">
    <property type="protein sequence ID" value="CAB4202668.1"/>
    <property type="molecule type" value="Genomic_DNA"/>
</dbReference>
<reference evidence="5" key="1">
    <citation type="submission" date="2020-05" db="EMBL/GenBank/DDBJ databases">
        <authorList>
            <person name="Chiriac C."/>
            <person name="Salcher M."/>
            <person name="Ghai R."/>
            <person name="Kavagutti S V."/>
        </authorList>
    </citation>
    <scope>NUCLEOTIDE SEQUENCE</scope>
</reference>
<evidence type="ECO:0000313" key="2">
    <source>
        <dbReference type="EMBL" id="CAB4151544.1"/>
    </source>
</evidence>
<evidence type="ECO:0000313" key="4">
    <source>
        <dbReference type="EMBL" id="CAB4183542.1"/>
    </source>
</evidence>
<feature type="compositionally biased region" description="Basic and acidic residues" evidence="1">
    <location>
        <begin position="482"/>
        <end position="502"/>
    </location>
</feature>
<evidence type="ECO:0000313" key="6">
    <source>
        <dbReference type="EMBL" id="CAB4214793.1"/>
    </source>
</evidence>
<accession>A0A6J5S279</accession>
<proteinExistence type="predicted"/>
<feature type="region of interest" description="Disordered" evidence="1">
    <location>
        <begin position="477"/>
        <end position="502"/>
    </location>
</feature>
<dbReference type="EMBL" id="LR797416">
    <property type="protein sequence ID" value="CAB4214793.1"/>
    <property type="molecule type" value="Genomic_DNA"/>
</dbReference>
<organism evidence="5">
    <name type="scientific">uncultured Caudovirales phage</name>
    <dbReference type="NCBI Taxonomy" id="2100421"/>
    <lineage>
        <taxon>Viruses</taxon>
        <taxon>Duplodnaviria</taxon>
        <taxon>Heunggongvirae</taxon>
        <taxon>Uroviricota</taxon>
        <taxon>Caudoviricetes</taxon>
        <taxon>Peduoviridae</taxon>
        <taxon>Maltschvirus</taxon>
        <taxon>Maltschvirus maltsch</taxon>
    </lineage>
</organism>